<feature type="transmembrane region" description="Helical" evidence="1">
    <location>
        <begin position="212"/>
        <end position="233"/>
    </location>
</feature>
<keyword evidence="1" id="KW-1133">Transmembrane helix</keyword>
<dbReference type="Pfam" id="PF05857">
    <property type="entry name" value="TraX"/>
    <property type="match status" value="1"/>
</dbReference>
<feature type="transmembrane region" description="Helical" evidence="1">
    <location>
        <begin position="156"/>
        <end position="176"/>
    </location>
</feature>
<comment type="caution">
    <text evidence="2">The sequence shown here is derived from an EMBL/GenBank/DDBJ whole genome shotgun (WGS) entry which is preliminary data.</text>
</comment>
<protein>
    <submittedName>
        <fullName evidence="2">TraX protein</fullName>
    </submittedName>
</protein>
<feature type="transmembrane region" description="Helical" evidence="1">
    <location>
        <begin position="44"/>
        <end position="61"/>
    </location>
</feature>
<name>A0A4R6UHP1_9BACI</name>
<feature type="transmembrane region" description="Helical" evidence="1">
    <location>
        <begin position="96"/>
        <end position="112"/>
    </location>
</feature>
<reference evidence="2 3" key="1">
    <citation type="submission" date="2019-03" db="EMBL/GenBank/DDBJ databases">
        <title>Genomic Encyclopedia of Type Strains, Phase IV (KMG-IV): sequencing the most valuable type-strain genomes for metagenomic binning, comparative biology and taxonomic classification.</title>
        <authorList>
            <person name="Goeker M."/>
        </authorList>
    </citation>
    <scope>NUCLEOTIDE SEQUENCE [LARGE SCALE GENOMIC DNA]</scope>
    <source>
        <strain evidence="2 3">DSM 28697</strain>
    </source>
</reference>
<keyword evidence="3" id="KW-1185">Reference proteome</keyword>
<keyword evidence="1" id="KW-0472">Membrane</keyword>
<dbReference type="InterPro" id="IPR008875">
    <property type="entry name" value="TraX"/>
</dbReference>
<accession>A0A4R6UHP1</accession>
<dbReference type="RefSeq" id="WP_133578509.1">
    <property type="nucleotide sequence ID" value="NZ_SNYJ01000001.1"/>
</dbReference>
<dbReference type="EMBL" id="SNYJ01000001">
    <property type="protein sequence ID" value="TDQ42664.1"/>
    <property type="molecule type" value="Genomic_DNA"/>
</dbReference>
<evidence type="ECO:0000313" key="3">
    <source>
        <dbReference type="Proteomes" id="UP000295632"/>
    </source>
</evidence>
<evidence type="ECO:0000256" key="1">
    <source>
        <dbReference type="SAM" id="Phobius"/>
    </source>
</evidence>
<organism evidence="2 3">
    <name type="scientific">Aureibacillus halotolerans</name>
    <dbReference type="NCBI Taxonomy" id="1508390"/>
    <lineage>
        <taxon>Bacteria</taxon>
        <taxon>Bacillati</taxon>
        <taxon>Bacillota</taxon>
        <taxon>Bacilli</taxon>
        <taxon>Bacillales</taxon>
        <taxon>Bacillaceae</taxon>
        <taxon>Aureibacillus</taxon>
    </lineage>
</organism>
<keyword evidence="1" id="KW-0812">Transmembrane</keyword>
<feature type="transmembrane region" description="Helical" evidence="1">
    <location>
        <begin position="12"/>
        <end position="32"/>
    </location>
</feature>
<feature type="transmembrane region" description="Helical" evidence="1">
    <location>
        <begin position="183"/>
        <end position="200"/>
    </location>
</feature>
<proteinExistence type="predicted"/>
<gene>
    <name evidence="2" type="ORF">EV213_10193</name>
</gene>
<evidence type="ECO:0000313" key="2">
    <source>
        <dbReference type="EMBL" id="TDQ42664.1"/>
    </source>
</evidence>
<feature type="transmembrane region" description="Helical" evidence="1">
    <location>
        <begin position="73"/>
        <end position="90"/>
    </location>
</feature>
<dbReference type="AlphaFoldDB" id="A0A4R6UHP1"/>
<dbReference type="Proteomes" id="UP000295632">
    <property type="component" value="Unassembled WGS sequence"/>
</dbReference>
<feature type="transmembrane region" description="Helical" evidence="1">
    <location>
        <begin position="119"/>
        <end position="136"/>
    </location>
</feature>
<sequence>MNLNQIKLNSNALKLIAIVTMVIDHTSIWLVAPGTTMDMITHTIGRMAAPIMCYLIAEGYCYTSNIHRYMKRLFIFSLISHFPFVLFLGLSWWQGTSVIWTLLMGLVALYISQRSRLPLFIRIVLILLCCLFAWTADWNYIGVLWVLFFGLFRGRIHLQLLSFVLIGTVLYLIPGINTMGFDSIFRFGILLVVPLLLLYNGQKGKKSKLIQWSFYVFYPLHLFLLYILSHVVFG</sequence>
<dbReference type="OrthoDB" id="9781069at2"/>